<feature type="chain" id="PRO_5037710451" description="Tat pathway signal sequence domain protein" evidence="2">
    <location>
        <begin position="32"/>
        <end position="240"/>
    </location>
</feature>
<dbReference type="EMBL" id="BOQP01000027">
    <property type="protein sequence ID" value="GIM76210.1"/>
    <property type="molecule type" value="Genomic_DNA"/>
</dbReference>
<gene>
    <name evidence="3" type="ORF">Aco04nite_49230</name>
</gene>
<keyword evidence="4" id="KW-1185">Reference proteome</keyword>
<protein>
    <recommendedName>
        <fullName evidence="5">Tat pathway signal sequence domain protein</fullName>
    </recommendedName>
</protein>
<dbReference type="AlphaFoldDB" id="A0A919VUZ4"/>
<accession>A0A919VUZ4</accession>
<evidence type="ECO:0000256" key="1">
    <source>
        <dbReference type="SAM" id="MobiDB-lite"/>
    </source>
</evidence>
<feature type="region of interest" description="Disordered" evidence="1">
    <location>
        <begin position="28"/>
        <end position="63"/>
    </location>
</feature>
<keyword evidence="2" id="KW-0732">Signal</keyword>
<reference evidence="3" key="1">
    <citation type="submission" date="2021-03" db="EMBL/GenBank/DDBJ databases">
        <title>Whole genome shotgun sequence of Actinoplanes consettensis NBRC 14913.</title>
        <authorList>
            <person name="Komaki H."/>
            <person name="Tamura T."/>
        </authorList>
    </citation>
    <scope>NUCLEOTIDE SEQUENCE</scope>
    <source>
        <strain evidence="3">NBRC 14913</strain>
    </source>
</reference>
<name>A0A919VUZ4_9ACTN</name>
<evidence type="ECO:0000256" key="2">
    <source>
        <dbReference type="SAM" id="SignalP"/>
    </source>
</evidence>
<proteinExistence type="predicted"/>
<dbReference type="Proteomes" id="UP000680865">
    <property type="component" value="Unassembled WGS sequence"/>
</dbReference>
<evidence type="ECO:0008006" key="5">
    <source>
        <dbReference type="Google" id="ProtNLM"/>
    </source>
</evidence>
<comment type="caution">
    <text evidence="3">The sequence shown here is derived from an EMBL/GenBank/DDBJ whole genome shotgun (WGS) entry which is preliminary data.</text>
</comment>
<sequence length="240" mass="25115">MRNLRQWGWGLGIASVTAVAAFGVASWQANASPGTPSSPPLTLPRVSDPSAGPEPAAGTGSDALTSTEVDKARAAAVTPQLASSARDAAGKAGPEYLMADLDEDTGRQAELYFYDYTSDKLIKQVVDLETGKLAKSFSAKGMQPPASKQEASVAFDLLLADPLGADFKAAYRKAAGKELAGKEGFTVTAHIYTARPADKSARQCGAKRCVQLIVETADGHFISVNDLIIDLSGRTVARLT</sequence>
<organism evidence="3 4">
    <name type="scientific">Winogradskya consettensis</name>
    <dbReference type="NCBI Taxonomy" id="113560"/>
    <lineage>
        <taxon>Bacteria</taxon>
        <taxon>Bacillati</taxon>
        <taxon>Actinomycetota</taxon>
        <taxon>Actinomycetes</taxon>
        <taxon>Micromonosporales</taxon>
        <taxon>Micromonosporaceae</taxon>
        <taxon>Winogradskya</taxon>
    </lineage>
</organism>
<evidence type="ECO:0000313" key="3">
    <source>
        <dbReference type="EMBL" id="GIM76210.1"/>
    </source>
</evidence>
<evidence type="ECO:0000313" key="4">
    <source>
        <dbReference type="Proteomes" id="UP000680865"/>
    </source>
</evidence>
<feature type="signal peptide" evidence="2">
    <location>
        <begin position="1"/>
        <end position="31"/>
    </location>
</feature>